<dbReference type="InterPro" id="IPR050985">
    <property type="entry name" value="Alpha-glycosidase_related"/>
</dbReference>
<dbReference type="InterPro" id="IPR031704">
    <property type="entry name" value="Glyco_hydro_36_N"/>
</dbReference>
<dbReference type="Pfam" id="PF16874">
    <property type="entry name" value="Glyco_hydro_36C"/>
    <property type="match status" value="1"/>
</dbReference>
<comment type="catalytic activity">
    <reaction evidence="1 5">
        <text>Hydrolysis of terminal, non-reducing alpha-D-galactose residues in alpha-D-galactosides, including galactose oligosaccharides, galactomannans and galactolipids.</text>
        <dbReference type="EC" id="3.2.1.22"/>
    </reaction>
</comment>
<keyword evidence="4 5" id="KW-0326">Glycosidase</keyword>
<dbReference type="InterPro" id="IPR002252">
    <property type="entry name" value="Glyco_hydro_36"/>
</dbReference>
<dbReference type="PROSITE" id="PS00512">
    <property type="entry name" value="ALPHA_GALACTOSIDASE"/>
    <property type="match status" value="1"/>
</dbReference>
<reference evidence="9" key="2">
    <citation type="submission" date="2021-04" db="EMBL/GenBank/DDBJ databases">
        <authorList>
            <person name="Gilroy R."/>
        </authorList>
    </citation>
    <scope>NUCLEOTIDE SEQUENCE</scope>
    <source>
        <strain evidence="9">CHK198-12963</strain>
    </source>
</reference>
<dbReference type="FunFam" id="3.20.20.70:FF:000118">
    <property type="entry name" value="Alpha-galactosidase"/>
    <property type="match status" value="1"/>
</dbReference>
<dbReference type="PRINTS" id="PR00743">
    <property type="entry name" value="GLHYDRLASE36"/>
</dbReference>
<dbReference type="SUPFAM" id="SSF51445">
    <property type="entry name" value="(Trans)glycosidases"/>
    <property type="match status" value="1"/>
</dbReference>
<dbReference type="PIRSF" id="PIRSF005536">
    <property type="entry name" value="Agal"/>
    <property type="match status" value="1"/>
</dbReference>
<dbReference type="InterPro" id="IPR038417">
    <property type="entry name" value="Alpga-gal_N_sf"/>
</dbReference>
<feature type="active site" description="Proton donor" evidence="6">
    <location>
        <position position="550"/>
    </location>
</feature>
<comment type="similarity">
    <text evidence="5">Belongs to the glycosyl hydrolase.</text>
</comment>
<keyword evidence="3 5" id="KW-0378">Hydrolase</keyword>
<evidence type="ECO:0000256" key="2">
    <source>
        <dbReference type="ARBA" id="ARBA00012755"/>
    </source>
</evidence>
<dbReference type="GO" id="GO:0016052">
    <property type="term" value="P:carbohydrate catabolic process"/>
    <property type="evidence" value="ECO:0007669"/>
    <property type="project" value="InterPro"/>
</dbReference>
<feature type="domain" description="Glycosyl hydrolase family 36 N-terminal" evidence="8">
    <location>
        <begin position="29"/>
        <end position="286"/>
    </location>
</feature>
<evidence type="ECO:0000313" key="9">
    <source>
        <dbReference type="EMBL" id="HJC66118.1"/>
    </source>
</evidence>
<dbReference type="AlphaFoldDB" id="A0A9D2TET0"/>
<evidence type="ECO:0000259" key="7">
    <source>
        <dbReference type="Pfam" id="PF16874"/>
    </source>
</evidence>
<dbReference type="PANTHER" id="PTHR43053">
    <property type="entry name" value="GLYCOSIDASE FAMILY 31"/>
    <property type="match status" value="1"/>
</dbReference>
<comment type="caution">
    <text evidence="9">The sequence shown here is derived from an EMBL/GenBank/DDBJ whole genome shotgun (WGS) entry which is preliminary data.</text>
</comment>
<evidence type="ECO:0000313" key="10">
    <source>
        <dbReference type="Proteomes" id="UP000823863"/>
    </source>
</evidence>
<dbReference type="EC" id="3.2.1.22" evidence="2 5"/>
<evidence type="ECO:0000256" key="5">
    <source>
        <dbReference type="PIRNR" id="PIRNR005536"/>
    </source>
</evidence>
<gene>
    <name evidence="9" type="ORF">H9931_05270</name>
</gene>
<proteinExistence type="inferred from homology"/>
<feature type="active site" description="Nucleophile" evidence="6">
    <location>
        <position position="480"/>
    </location>
</feature>
<evidence type="ECO:0000256" key="6">
    <source>
        <dbReference type="PIRSR" id="PIRSR005536-1"/>
    </source>
</evidence>
<dbReference type="Gene3D" id="2.60.40.1180">
    <property type="entry name" value="Golgi alpha-mannosidase II"/>
    <property type="match status" value="1"/>
</dbReference>
<reference evidence="9" key="1">
    <citation type="journal article" date="2021" name="PeerJ">
        <title>Extensive microbial diversity within the chicken gut microbiome revealed by metagenomics and culture.</title>
        <authorList>
            <person name="Gilroy R."/>
            <person name="Ravi A."/>
            <person name="Getino M."/>
            <person name="Pursley I."/>
            <person name="Horton D.L."/>
            <person name="Alikhan N.F."/>
            <person name="Baker D."/>
            <person name="Gharbi K."/>
            <person name="Hall N."/>
            <person name="Watson M."/>
            <person name="Adriaenssens E.M."/>
            <person name="Foster-Nyarko E."/>
            <person name="Jarju S."/>
            <person name="Secka A."/>
            <person name="Antonio M."/>
            <person name="Oren A."/>
            <person name="Chaudhuri R.R."/>
            <person name="La Ragione R."/>
            <person name="Hildebrand F."/>
            <person name="Pallen M.J."/>
        </authorList>
    </citation>
    <scope>NUCLEOTIDE SEQUENCE</scope>
    <source>
        <strain evidence="9">CHK198-12963</strain>
    </source>
</reference>
<sequence length="739" mass="83809">MSITYNESTKTFLLNTKNSSYAMKIAPYGYLLHLYYGRLIPDSDLDYLIQFQDRGFSPNPFEAGNDRCFSLDFLPQEFSTSESGDYRSGSIEVENEDGSRIFCGKVSHFDIEPKKHLLKGMPSLRAGDQDTVQTLTIHLQDEISGLQADLIYGVFEEKDIITRSVLLVNNGSGPVRINRFMSATLDYMDSDYDLIYFAGRHTMEREAVRIPVERGLHAIGSSRGSSSHQYNPSLILCEKNAGEEHGCCYGFSLIYSGNFLMEAEKDQYSQLRINVGINPRGFSWLLNPGDSLESPELVLAFTAQGLTALSHLYHDIFRDNLCRSPYVKKPRPVVINSWEAAYFDFDEKKLLDIAQSSLQMGVDLFVLDDGWFGKRDNDCCSLGDWTVNYAKLKDGLKGLSQRIHQMGLSFGLWIEPEMVSEDSDLYRSHPDWCLRVPGRPAVRGRYQLVLDLSRSDVCDYLIAAINSLLSEARIEYIKWDMNRSLNEAWSSLLDRGHQGEVYHRYVLGLYHIMDQIILTHPDIIFCGCSGGGGRYDPAMYYYQPQIWCSDNTDAISRLKIQYGTSFFYPLSSLESHVSICPNHQTGRTVSLKTRGITAMDGILGYELDSTRLSDEEREQCRRQVETYKHFEDLILTGDYYRLSSPYDNRYFTAWQFVSKDKERAVVSLVLTDKESNDAQRFVRPKGLLSQVLYHVGGADGNGLTLSGALLMNVGIPIPSTLKEYEGIQFELTAAEDEGK</sequence>
<accession>A0A9D2TET0</accession>
<name>A0A9D2TET0_9FIRM</name>
<dbReference type="InterPro" id="IPR017853">
    <property type="entry name" value="GH"/>
</dbReference>
<dbReference type="PANTHER" id="PTHR43053:SF3">
    <property type="entry name" value="ALPHA-GALACTOSIDASE C-RELATED"/>
    <property type="match status" value="1"/>
</dbReference>
<dbReference type="EMBL" id="DWWB01000023">
    <property type="protein sequence ID" value="HJC66118.1"/>
    <property type="molecule type" value="Genomic_DNA"/>
</dbReference>
<evidence type="ECO:0000256" key="3">
    <source>
        <dbReference type="ARBA" id="ARBA00022801"/>
    </source>
</evidence>
<dbReference type="Proteomes" id="UP000823863">
    <property type="component" value="Unassembled WGS sequence"/>
</dbReference>
<dbReference type="InterPro" id="IPR013780">
    <property type="entry name" value="Glyco_hydro_b"/>
</dbReference>
<evidence type="ECO:0000259" key="8">
    <source>
        <dbReference type="Pfam" id="PF16875"/>
    </source>
</evidence>
<protein>
    <recommendedName>
        <fullName evidence="2 5">Alpha-galactosidase</fullName>
        <ecNumber evidence="2 5">3.2.1.22</ecNumber>
    </recommendedName>
</protein>
<evidence type="ECO:0000256" key="4">
    <source>
        <dbReference type="ARBA" id="ARBA00023295"/>
    </source>
</evidence>
<dbReference type="CDD" id="cd14791">
    <property type="entry name" value="GH36"/>
    <property type="match status" value="1"/>
</dbReference>
<dbReference type="InterPro" id="IPR031705">
    <property type="entry name" value="Glyco_hydro_36_C"/>
</dbReference>
<dbReference type="GO" id="GO:0004557">
    <property type="term" value="F:alpha-galactosidase activity"/>
    <property type="evidence" value="ECO:0007669"/>
    <property type="project" value="UniProtKB-UniRule"/>
</dbReference>
<dbReference type="Gene3D" id="3.20.20.70">
    <property type="entry name" value="Aldolase class I"/>
    <property type="match status" value="1"/>
</dbReference>
<dbReference type="Pfam" id="PF16875">
    <property type="entry name" value="Glyco_hydro_36N"/>
    <property type="match status" value="1"/>
</dbReference>
<evidence type="ECO:0000256" key="1">
    <source>
        <dbReference type="ARBA" id="ARBA00001255"/>
    </source>
</evidence>
<organism evidence="9 10">
    <name type="scientific">Candidatus Enterocloster excrementigallinarum</name>
    <dbReference type="NCBI Taxonomy" id="2838558"/>
    <lineage>
        <taxon>Bacteria</taxon>
        <taxon>Bacillati</taxon>
        <taxon>Bacillota</taxon>
        <taxon>Clostridia</taxon>
        <taxon>Lachnospirales</taxon>
        <taxon>Lachnospiraceae</taxon>
        <taxon>Enterocloster</taxon>
    </lineage>
</organism>
<dbReference type="InterPro" id="IPR013785">
    <property type="entry name" value="Aldolase_TIM"/>
</dbReference>
<feature type="domain" description="Glycosyl hydrolase family 36 C-terminal" evidence="7">
    <location>
        <begin position="652"/>
        <end position="728"/>
    </location>
</feature>
<dbReference type="Gene3D" id="2.70.98.60">
    <property type="entry name" value="alpha-galactosidase from lactobacil brevis"/>
    <property type="match status" value="1"/>
</dbReference>
<dbReference type="InterPro" id="IPR000111">
    <property type="entry name" value="Glyco_hydro_27/36_CS"/>
</dbReference>
<dbReference type="Pfam" id="PF02065">
    <property type="entry name" value="Melibiase"/>
    <property type="match status" value="1"/>
</dbReference>